<dbReference type="Gene3D" id="3.20.20.80">
    <property type="entry name" value="Glycosidases"/>
    <property type="match status" value="1"/>
</dbReference>
<proteinExistence type="predicted"/>
<reference evidence="5 7" key="2">
    <citation type="submission" date="2024-04" db="EMBL/GenBank/DDBJ databases">
        <title>Three lactobacilli isolated from voided urine samples from females with type 2 diabetes.</title>
        <authorList>
            <person name="Kula A."/>
            <person name="Stegman N."/>
            <person name="Putonti C."/>
        </authorList>
    </citation>
    <scope>NUCLEOTIDE SEQUENCE [LARGE SCALE GENOMIC DNA]</scope>
    <source>
        <strain evidence="5 7">1855</strain>
    </source>
</reference>
<dbReference type="Proteomes" id="UP001385848">
    <property type="component" value="Unassembled WGS sequence"/>
</dbReference>
<feature type="domain" description="Apiosidase-like catalytic" evidence="1">
    <location>
        <begin position="99"/>
        <end position="417"/>
    </location>
</feature>
<dbReference type="Pfam" id="PF18310">
    <property type="entry name" value="DUF5605"/>
    <property type="match status" value="1"/>
</dbReference>
<dbReference type="EMBL" id="VYWW01000044">
    <property type="protein sequence ID" value="KAA9320564.1"/>
    <property type="molecule type" value="Genomic_DNA"/>
</dbReference>
<dbReference type="SUPFAM" id="SSF51445">
    <property type="entry name" value="(Trans)glycosidases"/>
    <property type="match status" value="1"/>
</dbReference>
<organism evidence="4 6">
    <name type="scientific">Lactobacillus jensenii</name>
    <dbReference type="NCBI Taxonomy" id="109790"/>
    <lineage>
        <taxon>Bacteria</taxon>
        <taxon>Bacillati</taxon>
        <taxon>Bacillota</taxon>
        <taxon>Bacilli</taxon>
        <taxon>Lactobacillales</taxon>
        <taxon>Lactobacillaceae</taxon>
        <taxon>Lactobacillus</taxon>
    </lineage>
</organism>
<evidence type="ECO:0000259" key="3">
    <source>
        <dbReference type="Pfam" id="PF18310"/>
    </source>
</evidence>
<dbReference type="InterPro" id="IPR025277">
    <property type="entry name" value="Apiosidase-like_cat_dom"/>
</dbReference>
<dbReference type="PANTHER" id="PTHR37836">
    <property type="entry name" value="LMO1036 PROTEIN"/>
    <property type="match status" value="1"/>
</dbReference>
<dbReference type="Pfam" id="PF16586">
    <property type="entry name" value="DUF5060"/>
    <property type="match status" value="1"/>
</dbReference>
<reference evidence="4 6" key="1">
    <citation type="submission" date="2019-09" db="EMBL/GenBank/DDBJ databases">
        <title>Draft genome sequence assemblies of isolates from the urinary tract.</title>
        <authorList>
            <person name="Mores C.R."/>
            <person name="Putonti C."/>
            <person name="Wolfe A.J."/>
        </authorList>
    </citation>
    <scope>NUCLEOTIDE SEQUENCE [LARGE SCALE GENOMIC DNA]</scope>
    <source>
        <strain evidence="4 6">UMB246</strain>
    </source>
</reference>
<comment type="caution">
    <text evidence="4">The sequence shown here is derived from an EMBL/GenBank/DDBJ whole genome shotgun (WGS) entry which is preliminary data.</text>
</comment>
<dbReference type="GeneID" id="31742880"/>
<evidence type="ECO:0000259" key="1">
    <source>
        <dbReference type="Pfam" id="PF13204"/>
    </source>
</evidence>
<dbReference type="InterPro" id="IPR032260">
    <property type="entry name" value="DUF5060"/>
</dbReference>
<keyword evidence="7" id="KW-1185">Reference proteome</keyword>
<dbReference type="EMBL" id="JBBVUL010000003">
    <property type="protein sequence ID" value="MEL0564703.1"/>
    <property type="molecule type" value="Genomic_DNA"/>
</dbReference>
<dbReference type="InterPro" id="IPR013783">
    <property type="entry name" value="Ig-like_fold"/>
</dbReference>
<evidence type="ECO:0000313" key="5">
    <source>
        <dbReference type="EMBL" id="MEL0564703.1"/>
    </source>
</evidence>
<dbReference type="Proteomes" id="UP000327236">
    <property type="component" value="Unassembled WGS sequence"/>
</dbReference>
<dbReference type="KEGG" id="lje:BUE77_04055"/>
<name>A0A5N1I6S2_LACJE</name>
<accession>A0A5N1I6S2</accession>
<evidence type="ECO:0000313" key="7">
    <source>
        <dbReference type="Proteomes" id="UP001385848"/>
    </source>
</evidence>
<sequence>MKQVEKWKRYELTLNGPEDGNPFRDVELTATFEHNNHSVKVDGFYDGNGVYKVRYMPEVEGQFQVITHSNVKGLDKVTDEFLVTPAEKDNHGPVRVAGKTHFSYADGTRYIPFGTTAYAWTTQPEKIQEQTLETLKDNSFNKIRMLVFPKSYDYNTIEPEIYPFEGAPKVLRGGVDWIFDAKDTGFDFTRPVPKYFQNLENNIEKLDKLGVEADLILFCPYDRWGFARMGLENNLHYLKYVIARLASYKNVWWALANEFDLMDLVGQIPLGDWDKIGQFVHEKDPSDHLESIHNFYDPPQHKDTIKNWYDQTKPWITHVSVQSDNVFLIPKWIEEYQKPVVDDECRYEGNIEFGWGDNTAQGMMDNFWRVVLRGGGCTHGETYIDKPNTNRPIWWAHGGKLYGESHKKINFLSKLLKDNGFDWVRPQATSGPTWELAVGSTPDEKKWLVYFGENQPEFELFSFLPKGKKYNAKLINAWDETIQDFDGEITNDEKFHLPRKEYQAMLLTGKD</sequence>
<dbReference type="Gene3D" id="2.60.40.10">
    <property type="entry name" value="Immunoglobulins"/>
    <property type="match status" value="1"/>
</dbReference>
<dbReference type="Gene3D" id="2.60.40.3950">
    <property type="match status" value="1"/>
</dbReference>
<feature type="domain" description="DUF5060" evidence="2">
    <location>
        <begin position="3"/>
        <end position="69"/>
    </location>
</feature>
<protein>
    <submittedName>
        <fullName evidence="4">DUF5060 domain-containing protein</fullName>
    </submittedName>
</protein>
<dbReference type="OrthoDB" id="127163at2"/>
<dbReference type="AlphaFoldDB" id="A0A5N1I6S2"/>
<dbReference type="InterPro" id="IPR041239">
    <property type="entry name" value="DUF5605"/>
</dbReference>
<dbReference type="InterPro" id="IPR017853">
    <property type="entry name" value="GH"/>
</dbReference>
<evidence type="ECO:0000313" key="6">
    <source>
        <dbReference type="Proteomes" id="UP000327236"/>
    </source>
</evidence>
<dbReference type="Pfam" id="PF13204">
    <property type="entry name" value="Apiosidase"/>
    <property type="match status" value="1"/>
</dbReference>
<gene>
    <name evidence="5" type="ORF">AAC431_02015</name>
    <name evidence="4" type="ORF">F6H94_07820</name>
</gene>
<dbReference type="RefSeq" id="WP_006587886.1">
    <property type="nucleotide sequence ID" value="NZ_CATOUV010000001.1"/>
</dbReference>
<evidence type="ECO:0000313" key="4">
    <source>
        <dbReference type="EMBL" id="KAA9320564.1"/>
    </source>
</evidence>
<feature type="domain" description="DUF5605" evidence="3">
    <location>
        <begin position="434"/>
        <end position="507"/>
    </location>
</feature>
<evidence type="ECO:0000259" key="2">
    <source>
        <dbReference type="Pfam" id="PF16586"/>
    </source>
</evidence>
<dbReference type="PANTHER" id="PTHR37836:SF2">
    <property type="entry name" value="DUF4038 DOMAIN-CONTAINING PROTEIN"/>
    <property type="match status" value="1"/>
</dbReference>